<dbReference type="Pfam" id="PF00535">
    <property type="entry name" value="Glycos_transf_2"/>
    <property type="match status" value="1"/>
</dbReference>
<dbReference type="CDD" id="cd04179">
    <property type="entry name" value="DPM_DPG-synthase_like"/>
    <property type="match status" value="1"/>
</dbReference>
<proteinExistence type="predicted"/>
<comment type="caution">
    <text evidence="2">The sequence shown here is derived from an EMBL/GenBank/DDBJ whole genome shotgun (WGS) entry which is preliminary data.</text>
</comment>
<evidence type="ECO:0000313" key="2">
    <source>
        <dbReference type="EMBL" id="HIU55517.1"/>
    </source>
</evidence>
<sequence length="245" mass="28042">MRHKKLSIIIPAYNESKTIVQVLEEILSTSLSDTEEGKEYPIAKEILVVDDCSTDNTEEKVKTFIHTHPEASIQYTKLSCNRGKGYAVRTGIHLATGDVIIIQDADLEYDPADYAALLQPILSGEYQIVYGSRLLNKNNHYSYRSFYWGGRLVSFITSLLFNVKITDEPTCYKMFDAAVLKSIPLSSNRFGFCPEVTAKALKRGYSIKEIPIRYYPRSKKEGKKIKWRDGIEAIYILLKYRFTKN</sequence>
<protein>
    <submittedName>
        <fullName evidence="2">Glycosyltransferase family 2 protein</fullName>
    </submittedName>
</protein>
<dbReference type="InterPro" id="IPR001173">
    <property type="entry name" value="Glyco_trans_2-like"/>
</dbReference>
<name>A0A9D1M8C2_9BACT</name>
<feature type="domain" description="Glycosyltransferase 2-like" evidence="1">
    <location>
        <begin position="7"/>
        <end position="181"/>
    </location>
</feature>
<dbReference type="Gene3D" id="3.90.550.10">
    <property type="entry name" value="Spore Coat Polysaccharide Biosynthesis Protein SpsA, Chain A"/>
    <property type="match status" value="1"/>
</dbReference>
<dbReference type="InterPro" id="IPR029044">
    <property type="entry name" value="Nucleotide-diphossugar_trans"/>
</dbReference>
<evidence type="ECO:0000313" key="3">
    <source>
        <dbReference type="Proteomes" id="UP000824112"/>
    </source>
</evidence>
<accession>A0A9D1M8C2</accession>
<dbReference type="PANTHER" id="PTHR48090">
    <property type="entry name" value="UNDECAPRENYL-PHOSPHATE 4-DEOXY-4-FORMAMIDO-L-ARABINOSE TRANSFERASE-RELATED"/>
    <property type="match status" value="1"/>
</dbReference>
<reference evidence="2" key="2">
    <citation type="journal article" date="2021" name="PeerJ">
        <title>Extensive microbial diversity within the chicken gut microbiome revealed by metagenomics and culture.</title>
        <authorList>
            <person name="Gilroy R."/>
            <person name="Ravi A."/>
            <person name="Getino M."/>
            <person name="Pursley I."/>
            <person name="Horton D.L."/>
            <person name="Alikhan N.F."/>
            <person name="Baker D."/>
            <person name="Gharbi K."/>
            <person name="Hall N."/>
            <person name="Watson M."/>
            <person name="Adriaenssens E.M."/>
            <person name="Foster-Nyarko E."/>
            <person name="Jarju S."/>
            <person name="Secka A."/>
            <person name="Antonio M."/>
            <person name="Oren A."/>
            <person name="Chaudhuri R.R."/>
            <person name="La Ragione R."/>
            <person name="Hildebrand F."/>
            <person name="Pallen M.J."/>
        </authorList>
    </citation>
    <scope>NUCLEOTIDE SEQUENCE</scope>
    <source>
        <strain evidence="2">CHK158-818</strain>
    </source>
</reference>
<gene>
    <name evidence="2" type="ORF">IAB03_06920</name>
</gene>
<dbReference type="SUPFAM" id="SSF53448">
    <property type="entry name" value="Nucleotide-diphospho-sugar transferases"/>
    <property type="match status" value="1"/>
</dbReference>
<dbReference type="Proteomes" id="UP000824112">
    <property type="component" value="Unassembled WGS sequence"/>
</dbReference>
<dbReference type="InterPro" id="IPR050256">
    <property type="entry name" value="Glycosyltransferase_2"/>
</dbReference>
<dbReference type="AlphaFoldDB" id="A0A9D1M8C2"/>
<evidence type="ECO:0000259" key="1">
    <source>
        <dbReference type="Pfam" id="PF00535"/>
    </source>
</evidence>
<dbReference type="EMBL" id="DVNA01000152">
    <property type="protein sequence ID" value="HIU55517.1"/>
    <property type="molecule type" value="Genomic_DNA"/>
</dbReference>
<reference evidence="2" key="1">
    <citation type="submission" date="2020-10" db="EMBL/GenBank/DDBJ databases">
        <authorList>
            <person name="Gilroy R."/>
        </authorList>
    </citation>
    <scope>NUCLEOTIDE SEQUENCE</scope>
    <source>
        <strain evidence="2">CHK158-818</strain>
    </source>
</reference>
<dbReference type="PANTHER" id="PTHR48090:SF7">
    <property type="entry name" value="RFBJ PROTEIN"/>
    <property type="match status" value="1"/>
</dbReference>
<organism evidence="2 3">
    <name type="scientific">Candidatus Gallibacteroides avistercoris</name>
    <dbReference type="NCBI Taxonomy" id="2840833"/>
    <lineage>
        <taxon>Bacteria</taxon>
        <taxon>Pseudomonadati</taxon>
        <taxon>Bacteroidota</taxon>
        <taxon>Bacteroidia</taxon>
        <taxon>Bacteroidales</taxon>
        <taxon>Bacteroidaceae</taxon>
        <taxon>Bacteroidaceae incertae sedis</taxon>
        <taxon>Candidatus Gallibacteroides</taxon>
    </lineage>
</organism>